<feature type="chain" id="PRO_5023081278" evidence="1">
    <location>
        <begin position="19"/>
        <end position="278"/>
    </location>
</feature>
<dbReference type="AlphaFoldDB" id="A0A5B9FVL9"/>
<reference evidence="2 3" key="1">
    <citation type="submission" date="2019-08" db="EMBL/GenBank/DDBJ databases">
        <title>Flavobacterium alkalisoli sp. nov., isolated from rhizosphere soil of Suaeda salsa.</title>
        <authorList>
            <person name="Sun J.-Q."/>
            <person name="Xu L."/>
        </authorList>
    </citation>
    <scope>NUCLEOTIDE SEQUENCE [LARGE SCALE GENOMIC DNA]</scope>
    <source>
        <strain evidence="2 3">XS-5</strain>
    </source>
</reference>
<evidence type="ECO:0000256" key="1">
    <source>
        <dbReference type="SAM" id="SignalP"/>
    </source>
</evidence>
<proteinExistence type="predicted"/>
<protein>
    <submittedName>
        <fullName evidence="2">Uncharacterized protein</fullName>
    </submittedName>
</protein>
<accession>A0A5B9FVL9</accession>
<dbReference type="EMBL" id="CP042831">
    <property type="protein sequence ID" value="QEE50106.1"/>
    <property type="molecule type" value="Genomic_DNA"/>
</dbReference>
<feature type="signal peptide" evidence="1">
    <location>
        <begin position="1"/>
        <end position="18"/>
    </location>
</feature>
<gene>
    <name evidence="2" type="ORF">FUA48_11100</name>
</gene>
<sequence length="278" mass="31933">MKNLSLLFALFLSVVATAQDKKSVEIFPNNHPELLLGKTVKILPLPEKSRAEGYSNFATNVYGTDTYHKIGFKKSAAESLENRVFKVVPNELNKLNVIKLESPEGEIIYHAYNKYDDREYYFEVEGGLDIPEDFYCEYFQPGVDDGKKINRMSKNFWGTRVWVNNNLKTDKLEINMMFNISTKATKGITIIFDNGEKLEDPNAQLSGKYNDGSLENKDYVYMITTEREKKLFSENLITTVIFGKEKSPVDSDFPARHSEKIRGIVECGYKTIEERNKL</sequence>
<evidence type="ECO:0000313" key="2">
    <source>
        <dbReference type="EMBL" id="QEE50106.1"/>
    </source>
</evidence>
<name>A0A5B9FVL9_9FLAO</name>
<dbReference type="KEGG" id="fak:FUA48_11100"/>
<evidence type="ECO:0000313" key="3">
    <source>
        <dbReference type="Proteomes" id="UP000321222"/>
    </source>
</evidence>
<keyword evidence="3" id="KW-1185">Reference proteome</keyword>
<organism evidence="2 3">
    <name type="scientific">Flavobacterium alkalisoli</name>
    <dbReference type="NCBI Taxonomy" id="2602769"/>
    <lineage>
        <taxon>Bacteria</taxon>
        <taxon>Pseudomonadati</taxon>
        <taxon>Bacteroidota</taxon>
        <taxon>Flavobacteriia</taxon>
        <taxon>Flavobacteriales</taxon>
        <taxon>Flavobacteriaceae</taxon>
        <taxon>Flavobacterium</taxon>
    </lineage>
</organism>
<dbReference type="RefSeq" id="WP_147583594.1">
    <property type="nucleotide sequence ID" value="NZ_CP042831.1"/>
</dbReference>
<dbReference type="OrthoDB" id="1339132at2"/>
<dbReference type="Proteomes" id="UP000321222">
    <property type="component" value="Chromosome"/>
</dbReference>
<keyword evidence="1" id="KW-0732">Signal</keyword>